<dbReference type="EMBL" id="JABWCS010000209">
    <property type="protein sequence ID" value="NUU61493.1"/>
    <property type="molecule type" value="Genomic_DNA"/>
</dbReference>
<dbReference type="PANTHER" id="PTHR46390:SF1">
    <property type="entry name" value="MANNOSE-1-PHOSPHATE GUANYLYLTRANSFERASE"/>
    <property type="match status" value="1"/>
</dbReference>
<dbReference type="Pfam" id="PF00483">
    <property type="entry name" value="NTP_transferase"/>
    <property type="match status" value="1"/>
</dbReference>
<dbReference type="InterPro" id="IPR014710">
    <property type="entry name" value="RmlC-like_jellyroll"/>
</dbReference>
<evidence type="ECO:0000313" key="4">
    <source>
        <dbReference type="Proteomes" id="UP000564806"/>
    </source>
</evidence>
<evidence type="ECO:0000313" key="3">
    <source>
        <dbReference type="EMBL" id="NUU61493.1"/>
    </source>
</evidence>
<feature type="domain" description="Nucleotidyl transferase" evidence="1">
    <location>
        <begin position="4"/>
        <end position="266"/>
    </location>
</feature>
<reference evidence="3" key="1">
    <citation type="submission" date="2020-06" db="EMBL/GenBank/DDBJ databases">
        <title>Paenibacillus sp. nov., isolated from soil.</title>
        <authorList>
            <person name="Seo Y.L."/>
        </authorList>
    </citation>
    <scope>NUCLEOTIDE SEQUENCE [LARGE SCALE GENOMIC DNA]</scope>
    <source>
        <strain evidence="3">JW14</strain>
    </source>
</reference>
<keyword evidence="4" id="KW-1185">Reference proteome</keyword>
<dbReference type="Proteomes" id="UP000564806">
    <property type="component" value="Unassembled WGS sequence"/>
</dbReference>
<dbReference type="Gene3D" id="2.60.120.10">
    <property type="entry name" value="Jelly Rolls"/>
    <property type="match status" value="1"/>
</dbReference>
<dbReference type="SUPFAM" id="SSF51182">
    <property type="entry name" value="RmlC-like cupins"/>
    <property type="match status" value="1"/>
</dbReference>
<sequence>MRIVLLSGGSGKRLWPLSNEIRSKVFLKLLRSETGVKESMLQRMCRELDQAGLLSSSCIVTHESQVDITVSHVGEGIPVLGEPQKRGTYTAVALAASYFYSVLGVEPQETVVVLPADAYAAPSFFQLLRRFPDVLREGAAEIALIGSVPRFPSGEFGYIVPQAGSPGGSYYHVDRFVEKPDPDTAQKLIVQQALWNCGVFACSLSFLLNSLSERGIELVYDRLLESYDNLPRESFDREVLEHSRHTVVIPYSGSWSDLGSWDSLSAHLEQQVTGKGSVSPDAHQTYLVNELSLPVHVIGLNGAIVAAGPDGILVADKNRANEIKTALGNSYSVPRYEETRWGTSVILDEDPSKDGPVTVTRKLQIHPGKHTEYHFHHRISEVWTVAEGTGKYILDGNEYALSTGDIVQVPAGVGHAIQAMTTLTLIQIETGGRPGEADCVRLSHGWSIMED</sequence>
<dbReference type="GO" id="GO:0004475">
    <property type="term" value="F:mannose-1-phosphate guanylyltransferase (GTP) activity"/>
    <property type="evidence" value="ECO:0007669"/>
    <property type="project" value="TreeGrafter"/>
</dbReference>
<accession>A0A850EJE8</accession>
<protein>
    <submittedName>
        <fullName evidence="3">Cupin domain-containing protein</fullName>
    </submittedName>
</protein>
<feature type="domain" description="Cupin type-2" evidence="2">
    <location>
        <begin position="364"/>
        <end position="421"/>
    </location>
</feature>
<dbReference type="RefSeq" id="WP_175372018.1">
    <property type="nucleotide sequence ID" value="NZ_JABWCS010000209.1"/>
</dbReference>
<name>A0A850EJE8_9BACL</name>
<gene>
    <name evidence="3" type="ORF">HPT30_14215</name>
</gene>
<dbReference type="InterPro" id="IPR013096">
    <property type="entry name" value="Cupin_2"/>
</dbReference>
<dbReference type="GO" id="GO:0009298">
    <property type="term" value="P:GDP-mannose biosynthetic process"/>
    <property type="evidence" value="ECO:0007669"/>
    <property type="project" value="TreeGrafter"/>
</dbReference>
<dbReference type="InterPro" id="IPR005835">
    <property type="entry name" value="NTP_transferase_dom"/>
</dbReference>
<dbReference type="Gene3D" id="3.90.550.10">
    <property type="entry name" value="Spore Coat Polysaccharide Biosynthesis Protein SpsA, Chain A"/>
    <property type="match status" value="1"/>
</dbReference>
<dbReference type="Pfam" id="PF07883">
    <property type="entry name" value="Cupin_2"/>
    <property type="match status" value="1"/>
</dbReference>
<comment type="caution">
    <text evidence="3">The sequence shown here is derived from an EMBL/GenBank/DDBJ whole genome shotgun (WGS) entry which is preliminary data.</text>
</comment>
<dbReference type="AlphaFoldDB" id="A0A850EJE8"/>
<organism evidence="3 4">
    <name type="scientific">Paenibacillus agri</name>
    <dbReference type="NCBI Taxonomy" id="2744309"/>
    <lineage>
        <taxon>Bacteria</taxon>
        <taxon>Bacillati</taxon>
        <taxon>Bacillota</taxon>
        <taxon>Bacilli</taxon>
        <taxon>Bacillales</taxon>
        <taxon>Paenibacillaceae</taxon>
        <taxon>Paenibacillus</taxon>
    </lineage>
</organism>
<dbReference type="InterPro" id="IPR051161">
    <property type="entry name" value="Mannose-6P_isomerase_type2"/>
</dbReference>
<evidence type="ECO:0000259" key="1">
    <source>
        <dbReference type="Pfam" id="PF00483"/>
    </source>
</evidence>
<proteinExistence type="predicted"/>
<dbReference type="InterPro" id="IPR011051">
    <property type="entry name" value="RmlC_Cupin_sf"/>
</dbReference>
<dbReference type="InterPro" id="IPR029044">
    <property type="entry name" value="Nucleotide-diphossugar_trans"/>
</dbReference>
<dbReference type="SUPFAM" id="SSF53448">
    <property type="entry name" value="Nucleotide-diphospho-sugar transferases"/>
    <property type="match status" value="1"/>
</dbReference>
<dbReference type="PANTHER" id="PTHR46390">
    <property type="entry name" value="MANNOSE-1-PHOSPHATE GUANYLYLTRANSFERASE"/>
    <property type="match status" value="1"/>
</dbReference>
<evidence type="ECO:0000259" key="2">
    <source>
        <dbReference type="Pfam" id="PF07883"/>
    </source>
</evidence>